<feature type="binding site" evidence="5">
    <location>
        <position position="192"/>
    </location>
    <ligand>
        <name>molybdate</name>
        <dbReference type="ChEBI" id="CHEBI:36264"/>
    </ligand>
</feature>
<sequence>MRIKLLRLLAFILIIVPLAGCSASSEEKKGLTISAASSLTDVIKELIDTYESTHNVSIQLNLASSGKLARQIEQGAPVDLYLSANQKWMDQLEADKQIESATRRNFTSNHLVIIGSKNNNELTSLQTLANLPLESQIAVGEPESVPAGSYTKQALQKIQLWELIEDQLVFASDVRQVLTYVESGNASYGIVYGSDAKISDQVKVLTEIEPELHKPIVYPGAVLSDSTHKQEATDFLNFLGTKEAKEIMKKYGFQS</sequence>
<dbReference type="InterPro" id="IPR005950">
    <property type="entry name" value="ModA"/>
</dbReference>
<dbReference type="PIRSF" id="PIRSF004846">
    <property type="entry name" value="ModA"/>
    <property type="match status" value="1"/>
</dbReference>
<proteinExistence type="inferred from homology"/>
<feature type="binding site" evidence="5">
    <location>
        <position position="38"/>
    </location>
    <ligand>
        <name>molybdate</name>
        <dbReference type="ChEBI" id="CHEBI:36264"/>
    </ligand>
</feature>
<evidence type="ECO:0000256" key="2">
    <source>
        <dbReference type="ARBA" id="ARBA00022505"/>
    </source>
</evidence>
<reference evidence="8" key="1">
    <citation type="submission" date="2016-10" db="EMBL/GenBank/DDBJ databases">
        <authorList>
            <person name="Varghese N."/>
            <person name="Submissions S."/>
        </authorList>
    </citation>
    <scope>NUCLEOTIDE SEQUENCE [LARGE SCALE GENOMIC DNA]</scope>
    <source>
        <strain evidence="8">FP5</strain>
    </source>
</reference>
<dbReference type="PANTHER" id="PTHR30632">
    <property type="entry name" value="MOLYBDATE-BINDING PERIPLASMIC PROTEIN"/>
    <property type="match status" value="1"/>
</dbReference>
<protein>
    <submittedName>
        <fullName evidence="7">Molybdate transport system substrate-binding protein</fullName>
    </submittedName>
</protein>
<name>A0A1I2SC34_9BACI</name>
<keyword evidence="2 5" id="KW-0500">Molybdenum</keyword>
<feature type="signal peptide" evidence="6">
    <location>
        <begin position="1"/>
        <end position="19"/>
    </location>
</feature>
<evidence type="ECO:0000256" key="5">
    <source>
        <dbReference type="PIRSR" id="PIRSR004846-1"/>
    </source>
</evidence>
<feature type="binding site" evidence="5">
    <location>
        <position position="174"/>
    </location>
    <ligand>
        <name>molybdate</name>
        <dbReference type="ChEBI" id="CHEBI:36264"/>
    </ligand>
</feature>
<dbReference type="GO" id="GO:0030973">
    <property type="term" value="F:molybdate ion binding"/>
    <property type="evidence" value="ECO:0007669"/>
    <property type="project" value="TreeGrafter"/>
</dbReference>
<evidence type="ECO:0000256" key="1">
    <source>
        <dbReference type="ARBA" id="ARBA00009175"/>
    </source>
</evidence>
<dbReference type="InterPro" id="IPR050682">
    <property type="entry name" value="ModA/WtpA"/>
</dbReference>
<dbReference type="Proteomes" id="UP000198897">
    <property type="component" value="Unassembled WGS sequence"/>
</dbReference>
<dbReference type="GO" id="GO:0046872">
    <property type="term" value="F:metal ion binding"/>
    <property type="evidence" value="ECO:0007669"/>
    <property type="project" value="UniProtKB-KW"/>
</dbReference>
<accession>A0A1I2SC34</accession>
<feature type="binding site" evidence="5">
    <location>
        <position position="147"/>
    </location>
    <ligand>
        <name>molybdate</name>
        <dbReference type="ChEBI" id="CHEBI:36264"/>
    </ligand>
</feature>
<feature type="binding site" evidence="5">
    <location>
        <position position="65"/>
    </location>
    <ligand>
        <name>molybdate</name>
        <dbReference type="ChEBI" id="CHEBI:36264"/>
    </ligand>
</feature>
<organism evidence="7 8">
    <name type="scientific">Halobacillus alkaliphilus</name>
    <dbReference type="NCBI Taxonomy" id="396056"/>
    <lineage>
        <taxon>Bacteria</taxon>
        <taxon>Bacillati</taxon>
        <taxon>Bacillota</taxon>
        <taxon>Bacilli</taxon>
        <taxon>Bacillales</taxon>
        <taxon>Bacillaceae</taxon>
        <taxon>Halobacillus</taxon>
    </lineage>
</organism>
<evidence type="ECO:0000256" key="3">
    <source>
        <dbReference type="ARBA" id="ARBA00022723"/>
    </source>
</evidence>
<dbReference type="Gene3D" id="3.40.190.10">
    <property type="entry name" value="Periplasmic binding protein-like II"/>
    <property type="match status" value="2"/>
</dbReference>
<evidence type="ECO:0000313" key="7">
    <source>
        <dbReference type="EMBL" id="SFG49933.1"/>
    </source>
</evidence>
<dbReference type="FunFam" id="3.40.190.10:FF:000035">
    <property type="entry name" value="Molybdate ABC transporter substrate-binding protein"/>
    <property type="match status" value="1"/>
</dbReference>
<keyword evidence="8" id="KW-1185">Reference proteome</keyword>
<gene>
    <name evidence="7" type="ORF">SAMN05216353_1498</name>
</gene>
<evidence type="ECO:0000313" key="8">
    <source>
        <dbReference type="Proteomes" id="UP000198897"/>
    </source>
</evidence>
<dbReference type="GO" id="GO:0015689">
    <property type="term" value="P:molybdate ion transport"/>
    <property type="evidence" value="ECO:0007669"/>
    <property type="project" value="InterPro"/>
</dbReference>
<keyword evidence="4 6" id="KW-0732">Signal</keyword>
<dbReference type="RefSeq" id="WP_089754197.1">
    <property type="nucleotide sequence ID" value="NZ_FOOG01000049.1"/>
</dbReference>
<evidence type="ECO:0000256" key="4">
    <source>
        <dbReference type="ARBA" id="ARBA00022729"/>
    </source>
</evidence>
<dbReference type="OrthoDB" id="9785015at2"/>
<dbReference type="AlphaFoldDB" id="A0A1I2SC34"/>
<dbReference type="GO" id="GO:1901359">
    <property type="term" value="F:tungstate binding"/>
    <property type="evidence" value="ECO:0007669"/>
    <property type="project" value="UniProtKB-ARBA"/>
</dbReference>
<evidence type="ECO:0000256" key="6">
    <source>
        <dbReference type="SAM" id="SignalP"/>
    </source>
</evidence>
<comment type="similarity">
    <text evidence="1">Belongs to the bacterial solute-binding protein ModA family.</text>
</comment>
<dbReference type="SUPFAM" id="SSF53850">
    <property type="entry name" value="Periplasmic binding protein-like II"/>
    <property type="match status" value="1"/>
</dbReference>
<dbReference type="EMBL" id="FOOG01000049">
    <property type="protein sequence ID" value="SFG49933.1"/>
    <property type="molecule type" value="Genomic_DNA"/>
</dbReference>
<dbReference type="NCBIfam" id="TIGR01256">
    <property type="entry name" value="modA"/>
    <property type="match status" value="1"/>
</dbReference>
<dbReference type="Pfam" id="PF13531">
    <property type="entry name" value="SBP_bac_11"/>
    <property type="match status" value="1"/>
</dbReference>
<keyword evidence="3 5" id="KW-0479">Metal-binding</keyword>
<feature type="chain" id="PRO_5039706583" evidence="6">
    <location>
        <begin position="20"/>
        <end position="255"/>
    </location>
</feature>
<dbReference type="PANTHER" id="PTHR30632:SF0">
    <property type="entry name" value="SULFATE-BINDING PROTEIN"/>
    <property type="match status" value="1"/>
</dbReference>